<dbReference type="Gene3D" id="3.30.450.20">
    <property type="entry name" value="PAS domain"/>
    <property type="match status" value="1"/>
</dbReference>
<dbReference type="PANTHER" id="PTHR43547:SF2">
    <property type="entry name" value="HYBRID SIGNAL TRANSDUCTION HISTIDINE KINASE C"/>
    <property type="match status" value="1"/>
</dbReference>
<keyword evidence="15" id="KW-1185">Reference proteome</keyword>
<keyword evidence="9" id="KW-1133">Transmembrane helix</keyword>
<evidence type="ECO:0000259" key="12">
    <source>
        <dbReference type="PROSITE" id="PS50112"/>
    </source>
</evidence>
<dbReference type="InterPro" id="IPR036097">
    <property type="entry name" value="HisK_dim/P_sf"/>
</dbReference>
<evidence type="ECO:0000256" key="2">
    <source>
        <dbReference type="ARBA" id="ARBA00012438"/>
    </source>
</evidence>
<evidence type="ECO:0000256" key="1">
    <source>
        <dbReference type="ARBA" id="ARBA00000085"/>
    </source>
</evidence>
<keyword evidence="3 7" id="KW-0597">Phosphoprotein</keyword>
<reference evidence="14 15" key="1">
    <citation type="submission" date="2019-02" db="EMBL/GenBank/DDBJ databases">
        <title>Deep-cultivation of Planctomycetes and their phenomic and genomic characterization uncovers novel biology.</title>
        <authorList>
            <person name="Wiegand S."/>
            <person name="Jogler M."/>
            <person name="Boedeker C."/>
            <person name="Pinto D."/>
            <person name="Vollmers J."/>
            <person name="Rivas-Marin E."/>
            <person name="Kohn T."/>
            <person name="Peeters S.H."/>
            <person name="Heuer A."/>
            <person name="Rast P."/>
            <person name="Oberbeckmann S."/>
            <person name="Bunk B."/>
            <person name="Jeske O."/>
            <person name="Meyerdierks A."/>
            <person name="Storesund J.E."/>
            <person name="Kallscheuer N."/>
            <person name="Luecker S."/>
            <person name="Lage O.M."/>
            <person name="Pohl T."/>
            <person name="Merkel B.J."/>
            <person name="Hornburger P."/>
            <person name="Mueller R.-W."/>
            <person name="Bruemmer F."/>
            <person name="Labrenz M."/>
            <person name="Spormann A.M."/>
            <person name="Op den Camp H."/>
            <person name="Overmann J."/>
            <person name="Amann R."/>
            <person name="Jetten M.S.M."/>
            <person name="Mascher T."/>
            <person name="Medema M.H."/>
            <person name="Devos D.P."/>
            <person name="Kaster A.-K."/>
            <person name="Ovreas L."/>
            <person name="Rohde M."/>
            <person name="Galperin M.Y."/>
            <person name="Jogler C."/>
        </authorList>
    </citation>
    <scope>NUCLEOTIDE SEQUENCE [LARGE SCALE GENOMIC DNA]</scope>
    <source>
        <strain evidence="14 15">Q31a</strain>
    </source>
</reference>
<dbReference type="EC" id="2.7.13.3" evidence="2"/>
<dbReference type="CDD" id="cd00130">
    <property type="entry name" value="PAS"/>
    <property type="match status" value="1"/>
</dbReference>
<dbReference type="InterPro" id="IPR001789">
    <property type="entry name" value="Sig_transdc_resp-reg_receiver"/>
</dbReference>
<evidence type="ECO:0000259" key="13">
    <source>
        <dbReference type="PROSITE" id="PS50113"/>
    </source>
</evidence>
<dbReference type="Pfam" id="PF02518">
    <property type="entry name" value="HATPase_c"/>
    <property type="match status" value="1"/>
</dbReference>
<keyword evidence="8" id="KW-0175">Coiled coil</keyword>
<evidence type="ECO:0000259" key="10">
    <source>
        <dbReference type="PROSITE" id="PS50109"/>
    </source>
</evidence>
<keyword evidence="9" id="KW-0812">Transmembrane</keyword>
<keyword evidence="4 14" id="KW-0808">Transferase</keyword>
<dbReference type="SMART" id="SM00448">
    <property type="entry name" value="REC"/>
    <property type="match status" value="1"/>
</dbReference>
<dbReference type="PANTHER" id="PTHR43547">
    <property type="entry name" value="TWO-COMPONENT HISTIDINE KINASE"/>
    <property type="match status" value="1"/>
</dbReference>
<keyword evidence="9" id="KW-0472">Membrane</keyword>
<feature type="domain" description="Response regulatory" evidence="11">
    <location>
        <begin position="620"/>
        <end position="736"/>
    </location>
</feature>
<keyword evidence="5" id="KW-0418">Kinase</keyword>
<feature type="coiled-coil region" evidence="8">
    <location>
        <begin position="192"/>
        <end position="219"/>
    </location>
</feature>
<dbReference type="SUPFAM" id="SSF55874">
    <property type="entry name" value="ATPase domain of HSP90 chaperone/DNA topoisomerase II/histidine kinase"/>
    <property type="match status" value="1"/>
</dbReference>
<dbReference type="PROSITE" id="PS50113">
    <property type="entry name" value="PAC"/>
    <property type="match status" value="1"/>
</dbReference>
<sequence length="743" mass="82419">MAAVVVLLVLNGLVAFNQIRRLRLHTNRVEQSHVLRQKLDSIESAVITAEAGQRGFLITGQESYLDQYQETVKTVDSLVSQLLALTEADPAKADIAIAIQPLIRMKMEELASTIIVRRNAGFEEVRRLVAKNIGKRTMDSISKQVDQLRQIENRLISDREATAATTYGSVLLTSLMSTIVSLILVVAVLYLVQRNRQRAEQAEATIRREHEQLQASLDRNTILELENQRMGQYVRTIVEQVQDYAIFGMDDQCRAITWNEGVRQVLGFDESEFVGKDVRQLIFTPEASELGIPTVEFATAAQEGRASDDRWMMRKGGTRFWASGITSAVKDADGNVIGFSKVMRDLTERKRDEDEMAELATKLSEMNRRKNEFLATLAHELRNPLAPIKNAVQLMSMSESRPENMELHDTIARQVEQMIRLIDDLLDVSRIGHGKLTLHKDTINLRAVIASAIEASSTFITEKDQRLETTLCDSEVLVYADPARLTQVVSNLLNNSSRYSDSNANISLTLSIDCSQSSEGVACIVVEDDGVGLSSDRLEDIFHMFSQVPDSQGRGDAGLGIGLTLVKALVELHGGTVAAHSDGVGRGSRFTVSIPLAPKNAVAASAEAASRSPVDARPFRVLVVEDMRALRMVMSRLLERMGHEVRVSEDGLSALETLTEFDAEVIFSDIAMPGMTGNDLARKLREHPDWKGTYLVAMSGYGQLSDQAQSRESGFDEHMVKPVDIVKLRELFEKLTQAFPSTS</sequence>
<feature type="modified residue" description="4-aspartylphosphate" evidence="7">
    <location>
        <position position="669"/>
    </location>
</feature>
<feature type="domain" description="Histidine kinase" evidence="10">
    <location>
        <begin position="376"/>
        <end position="598"/>
    </location>
</feature>
<dbReference type="CDD" id="cd19410">
    <property type="entry name" value="HK9-like_sensor"/>
    <property type="match status" value="1"/>
</dbReference>
<dbReference type="PROSITE" id="PS50110">
    <property type="entry name" value="RESPONSE_REGULATORY"/>
    <property type="match status" value="1"/>
</dbReference>
<proteinExistence type="predicted"/>
<dbReference type="SUPFAM" id="SSF55785">
    <property type="entry name" value="PYP-like sensor domain (PAS domain)"/>
    <property type="match status" value="1"/>
</dbReference>
<dbReference type="Pfam" id="PF13426">
    <property type="entry name" value="PAS_9"/>
    <property type="match status" value="1"/>
</dbReference>
<organism evidence="14 15">
    <name type="scientific">Aureliella helgolandensis</name>
    <dbReference type="NCBI Taxonomy" id="2527968"/>
    <lineage>
        <taxon>Bacteria</taxon>
        <taxon>Pseudomonadati</taxon>
        <taxon>Planctomycetota</taxon>
        <taxon>Planctomycetia</taxon>
        <taxon>Pirellulales</taxon>
        <taxon>Pirellulaceae</taxon>
        <taxon>Aureliella</taxon>
    </lineage>
</organism>
<dbReference type="InterPro" id="IPR036890">
    <property type="entry name" value="HATPase_C_sf"/>
</dbReference>
<evidence type="ECO:0000313" key="14">
    <source>
        <dbReference type="EMBL" id="QDV27446.1"/>
    </source>
</evidence>
<evidence type="ECO:0000256" key="5">
    <source>
        <dbReference type="ARBA" id="ARBA00022777"/>
    </source>
</evidence>
<keyword evidence="6" id="KW-0902">Two-component regulatory system</keyword>
<feature type="domain" description="PAC" evidence="13">
    <location>
        <begin position="306"/>
        <end position="358"/>
    </location>
</feature>
<feature type="transmembrane region" description="Helical" evidence="9">
    <location>
        <begin position="167"/>
        <end position="192"/>
    </location>
</feature>
<dbReference type="EMBL" id="CP036298">
    <property type="protein sequence ID" value="QDV27446.1"/>
    <property type="molecule type" value="Genomic_DNA"/>
</dbReference>
<dbReference type="SMART" id="SM00388">
    <property type="entry name" value="HisKA"/>
    <property type="match status" value="1"/>
</dbReference>
<evidence type="ECO:0000313" key="15">
    <source>
        <dbReference type="Proteomes" id="UP000318017"/>
    </source>
</evidence>
<dbReference type="Gene3D" id="1.10.287.130">
    <property type="match status" value="1"/>
</dbReference>
<dbReference type="InterPro" id="IPR004358">
    <property type="entry name" value="Sig_transdc_His_kin-like_C"/>
</dbReference>
<evidence type="ECO:0000259" key="11">
    <source>
        <dbReference type="PROSITE" id="PS50110"/>
    </source>
</evidence>
<dbReference type="PRINTS" id="PR00344">
    <property type="entry name" value="BCTRLSENSOR"/>
</dbReference>
<accession>A0A518GFR4</accession>
<dbReference type="KEGG" id="ahel:Q31a_58350"/>
<dbReference type="SUPFAM" id="SSF52172">
    <property type="entry name" value="CheY-like"/>
    <property type="match status" value="1"/>
</dbReference>
<dbReference type="InterPro" id="IPR003661">
    <property type="entry name" value="HisK_dim/P_dom"/>
</dbReference>
<evidence type="ECO:0000256" key="9">
    <source>
        <dbReference type="SAM" id="Phobius"/>
    </source>
</evidence>
<dbReference type="Pfam" id="PF00512">
    <property type="entry name" value="HisKA"/>
    <property type="match status" value="1"/>
</dbReference>
<dbReference type="Pfam" id="PF05227">
    <property type="entry name" value="CHASE3"/>
    <property type="match status" value="1"/>
</dbReference>
<dbReference type="SMART" id="SM00387">
    <property type="entry name" value="HATPase_c"/>
    <property type="match status" value="1"/>
</dbReference>
<dbReference type="AlphaFoldDB" id="A0A518GFR4"/>
<evidence type="ECO:0000256" key="7">
    <source>
        <dbReference type="PROSITE-ProRule" id="PRU00169"/>
    </source>
</evidence>
<evidence type="ECO:0000256" key="3">
    <source>
        <dbReference type="ARBA" id="ARBA00022553"/>
    </source>
</evidence>
<dbReference type="InterPro" id="IPR000014">
    <property type="entry name" value="PAS"/>
</dbReference>
<dbReference type="NCBIfam" id="TIGR00229">
    <property type="entry name" value="sensory_box"/>
    <property type="match status" value="1"/>
</dbReference>
<protein>
    <recommendedName>
        <fullName evidence="2">histidine kinase</fullName>
        <ecNumber evidence="2">2.7.13.3</ecNumber>
    </recommendedName>
</protein>
<gene>
    <name evidence="14" type="primary">arcB_2</name>
    <name evidence="14" type="ORF">Q31a_58350</name>
</gene>
<dbReference type="InterPro" id="IPR000700">
    <property type="entry name" value="PAS-assoc_C"/>
</dbReference>
<dbReference type="InterPro" id="IPR005467">
    <property type="entry name" value="His_kinase_dom"/>
</dbReference>
<name>A0A518GFR4_9BACT</name>
<dbReference type="PROSITE" id="PS50112">
    <property type="entry name" value="PAS"/>
    <property type="match status" value="1"/>
</dbReference>
<evidence type="ECO:0000256" key="4">
    <source>
        <dbReference type="ARBA" id="ARBA00022679"/>
    </source>
</evidence>
<dbReference type="Proteomes" id="UP000318017">
    <property type="component" value="Chromosome"/>
</dbReference>
<dbReference type="CDD" id="cd00082">
    <property type="entry name" value="HisKA"/>
    <property type="match status" value="1"/>
</dbReference>
<comment type="catalytic activity">
    <reaction evidence="1">
        <text>ATP + protein L-histidine = ADP + protein N-phospho-L-histidine.</text>
        <dbReference type="EC" id="2.7.13.3"/>
    </reaction>
</comment>
<dbReference type="InterPro" id="IPR003594">
    <property type="entry name" value="HATPase_dom"/>
</dbReference>
<dbReference type="InterPro" id="IPR035965">
    <property type="entry name" value="PAS-like_dom_sf"/>
</dbReference>
<dbReference type="SUPFAM" id="SSF47384">
    <property type="entry name" value="Homodimeric domain of signal transducing histidine kinase"/>
    <property type="match status" value="1"/>
</dbReference>
<evidence type="ECO:0000256" key="8">
    <source>
        <dbReference type="SAM" id="Coils"/>
    </source>
</evidence>
<dbReference type="Pfam" id="PF00072">
    <property type="entry name" value="Response_reg"/>
    <property type="match status" value="1"/>
</dbReference>
<dbReference type="InterPro" id="IPR007891">
    <property type="entry name" value="CHASE3"/>
</dbReference>
<evidence type="ECO:0000256" key="6">
    <source>
        <dbReference type="ARBA" id="ARBA00023012"/>
    </source>
</evidence>
<feature type="domain" description="PAS" evidence="12">
    <location>
        <begin position="230"/>
        <end position="286"/>
    </location>
</feature>
<dbReference type="Gene3D" id="3.30.565.10">
    <property type="entry name" value="Histidine kinase-like ATPase, C-terminal domain"/>
    <property type="match status" value="1"/>
</dbReference>
<dbReference type="GO" id="GO:0000155">
    <property type="term" value="F:phosphorelay sensor kinase activity"/>
    <property type="evidence" value="ECO:0007669"/>
    <property type="project" value="InterPro"/>
</dbReference>
<dbReference type="FunFam" id="1.10.287.130:FF:000001">
    <property type="entry name" value="Two-component sensor histidine kinase"/>
    <property type="match status" value="1"/>
</dbReference>
<dbReference type="InterPro" id="IPR011006">
    <property type="entry name" value="CheY-like_superfamily"/>
</dbReference>
<dbReference type="PROSITE" id="PS50109">
    <property type="entry name" value="HIS_KIN"/>
    <property type="match status" value="1"/>
</dbReference>
<dbReference type="Gene3D" id="3.40.50.2300">
    <property type="match status" value="1"/>
</dbReference>